<reference evidence="2" key="1">
    <citation type="submission" date="2020-09" db="EMBL/GenBank/DDBJ databases">
        <title>A new high-throughput screening method to detect antimicrobial volatiles from metagenomic clone libraries.</title>
        <authorList>
            <person name="Stocker F."/>
            <person name="Obermeier M."/>
            <person name="Resch K."/>
            <person name="Berg G."/>
            <person name="Mueller Bogota C.A."/>
        </authorList>
    </citation>
    <scope>NUCLEOTIDE SEQUENCE</scope>
</reference>
<name>A0A7L9QBU8_9ZZZZ</name>
<accession>A0A7L9QBU8</accession>
<dbReference type="InterPro" id="IPR003423">
    <property type="entry name" value="OMP_efflux"/>
</dbReference>
<protein>
    <submittedName>
        <fullName evidence="2">Cobalt-zinc-cadmium resistance protein CzcC</fullName>
    </submittedName>
</protein>
<dbReference type="Gene3D" id="1.20.1600.10">
    <property type="entry name" value="Outer membrane efflux proteins (OEP)"/>
    <property type="match status" value="1"/>
</dbReference>
<dbReference type="AlphaFoldDB" id="A0A7L9QBU8"/>
<evidence type="ECO:0000313" key="2">
    <source>
        <dbReference type="EMBL" id="QOL00286.1"/>
    </source>
</evidence>
<evidence type="ECO:0000256" key="1">
    <source>
        <dbReference type="SAM" id="MobiDB-lite"/>
    </source>
</evidence>
<proteinExistence type="predicted"/>
<dbReference type="PANTHER" id="PTHR30203:SF24">
    <property type="entry name" value="BLR4935 PROTEIN"/>
    <property type="match status" value="1"/>
</dbReference>
<dbReference type="SUPFAM" id="SSF56954">
    <property type="entry name" value="Outer membrane efflux proteins (OEP)"/>
    <property type="match status" value="1"/>
</dbReference>
<dbReference type="InterPro" id="IPR010131">
    <property type="entry name" value="MdtP/NodT-like"/>
</dbReference>
<dbReference type="PROSITE" id="PS51257">
    <property type="entry name" value="PROKAR_LIPOPROTEIN"/>
    <property type="match status" value="1"/>
</dbReference>
<sequence>MFKRVLLCYGGSQAGRRALESGWALLLGAMLAAGCAAQHYHPAPIAAERTAAAFTARTLDDPGLQAFAEPVYGAAAWPPPAWDYRALSLAALYFNPGLEAARARIAESQAGILTAGARPNPTLALTPGIPSPYLLTVDVSFPLETAGKRGYRLQAARSLDLAARLELAQAAWTVRSSVRAALVDRWVASRTLDLLRAEDDRRTGQVRLLEAMASAGEISRQEVSTAEVELSRAHTAVTEAAARSVESGAELAAAIGIPVAALEQVRLAWPGWQSPPSADSLPREEIERDAVLNRLDVRAALAHYAAAESSLQLEIAKQYPDIDIGPGYTYEEKRNYFTLGFAATLPLMNRNQGPIAEAEARRRQAQAEFVQTQTEVISKSQRALALYAAALDGLTEADRFADMQTRRSEATRKAVQAGEQSGLDLDDAEIERSVAERAHFEALARAQRALGDLEDTVERPLAPGDELPAIAGLTAR</sequence>
<gene>
    <name evidence="2" type="primary">czcC</name>
</gene>
<dbReference type="Pfam" id="PF02321">
    <property type="entry name" value="OEP"/>
    <property type="match status" value="2"/>
</dbReference>
<feature type="region of interest" description="Disordered" evidence="1">
    <location>
        <begin position="452"/>
        <end position="476"/>
    </location>
</feature>
<organism evidence="2">
    <name type="scientific">uncultured organism</name>
    <dbReference type="NCBI Taxonomy" id="155900"/>
    <lineage>
        <taxon>unclassified sequences</taxon>
        <taxon>environmental samples</taxon>
    </lineage>
</organism>
<dbReference type="EMBL" id="MW000465">
    <property type="protein sequence ID" value="QOL00286.1"/>
    <property type="molecule type" value="Genomic_DNA"/>
</dbReference>
<dbReference type="GO" id="GO:0015562">
    <property type="term" value="F:efflux transmembrane transporter activity"/>
    <property type="evidence" value="ECO:0007669"/>
    <property type="project" value="InterPro"/>
</dbReference>
<dbReference type="PANTHER" id="PTHR30203">
    <property type="entry name" value="OUTER MEMBRANE CATION EFFLUX PROTEIN"/>
    <property type="match status" value="1"/>
</dbReference>